<accession>A0A1I8NXX4</accession>
<dbReference type="PANTHER" id="PTHR43272">
    <property type="entry name" value="LONG-CHAIN-FATTY-ACID--COA LIGASE"/>
    <property type="match status" value="1"/>
</dbReference>
<dbReference type="AlphaFoldDB" id="A0A1I8NXX4"/>
<dbReference type="Gene3D" id="3.40.50.12780">
    <property type="entry name" value="N-terminal domain of ligase-like"/>
    <property type="match status" value="1"/>
</dbReference>
<keyword evidence="2" id="KW-0276">Fatty acid metabolism</keyword>
<evidence type="ECO:0000313" key="6">
    <source>
        <dbReference type="EnsemblMetazoa" id="SCAU003033-PA"/>
    </source>
</evidence>
<dbReference type="EnsemblMetazoa" id="SCAU003033-RA">
    <property type="protein sequence ID" value="SCAU003033-PA"/>
    <property type="gene ID" value="SCAU003033"/>
</dbReference>
<dbReference type="Proteomes" id="UP000095300">
    <property type="component" value="Unassembled WGS sequence"/>
</dbReference>
<evidence type="ECO:0000259" key="5">
    <source>
        <dbReference type="Pfam" id="PF00501"/>
    </source>
</evidence>
<dbReference type="GO" id="GO:0005783">
    <property type="term" value="C:endoplasmic reticulum"/>
    <property type="evidence" value="ECO:0007669"/>
    <property type="project" value="TreeGrafter"/>
</dbReference>
<dbReference type="OrthoDB" id="3633556at2759"/>
<evidence type="ECO:0000256" key="2">
    <source>
        <dbReference type="ARBA" id="ARBA00022832"/>
    </source>
</evidence>
<dbReference type="PANTHER" id="PTHR43272:SF32">
    <property type="entry name" value="AMP-DEPENDENT SYNTHETASE_LIGASE DOMAIN-CONTAINING PROTEIN"/>
    <property type="match status" value="1"/>
</dbReference>
<dbReference type="EC" id="6.2.1.3" evidence="4"/>
<evidence type="ECO:0000256" key="1">
    <source>
        <dbReference type="ARBA" id="ARBA00022598"/>
    </source>
</evidence>
<reference evidence="6" key="1">
    <citation type="submission" date="2020-05" db="UniProtKB">
        <authorList>
            <consortium name="EnsemblMetazoa"/>
        </authorList>
    </citation>
    <scope>IDENTIFICATION</scope>
    <source>
        <strain evidence="6">USDA</strain>
    </source>
</reference>
<dbReference type="InterPro" id="IPR020845">
    <property type="entry name" value="AMP-binding_CS"/>
</dbReference>
<dbReference type="STRING" id="35570.A0A1I8NXX4"/>
<keyword evidence="3" id="KW-0443">Lipid metabolism</keyword>
<organism evidence="6 7">
    <name type="scientific">Stomoxys calcitrans</name>
    <name type="common">Stable fly</name>
    <name type="synonym">Conops calcitrans</name>
    <dbReference type="NCBI Taxonomy" id="35570"/>
    <lineage>
        <taxon>Eukaryota</taxon>
        <taxon>Metazoa</taxon>
        <taxon>Ecdysozoa</taxon>
        <taxon>Arthropoda</taxon>
        <taxon>Hexapoda</taxon>
        <taxon>Insecta</taxon>
        <taxon>Pterygota</taxon>
        <taxon>Neoptera</taxon>
        <taxon>Endopterygota</taxon>
        <taxon>Diptera</taxon>
        <taxon>Brachycera</taxon>
        <taxon>Muscomorpha</taxon>
        <taxon>Muscoidea</taxon>
        <taxon>Muscidae</taxon>
        <taxon>Stomoxys</taxon>
    </lineage>
</organism>
<evidence type="ECO:0000256" key="4">
    <source>
        <dbReference type="ARBA" id="ARBA00026121"/>
    </source>
</evidence>
<dbReference type="Pfam" id="PF00501">
    <property type="entry name" value="AMP-binding"/>
    <property type="match status" value="1"/>
</dbReference>
<dbReference type="InterPro" id="IPR000873">
    <property type="entry name" value="AMP-dep_synth/lig_dom"/>
</dbReference>
<name>A0A1I8NXX4_STOCA</name>
<dbReference type="SUPFAM" id="SSF56801">
    <property type="entry name" value="Acetyl-CoA synthetase-like"/>
    <property type="match status" value="1"/>
</dbReference>
<keyword evidence="7" id="KW-1185">Reference proteome</keyword>
<sequence length="677" mass="76319">MTTLRPTTDYYSCSLHDPVKILASPQCLVEIKPQTIPQFFKQCCQQYQNLPALAFKTSPKTPREETSAENIPHWTTISYKDYTKHVEQAALALLHLEVKPLLASNCPEWFFIHLGAIHINAISAGIYTTNSAETVLHVLKTSDASVVVVEDQKQMEKIRAIRSQLPNLHAVIQLRGPYDFREEDKNNGYYRWSDLVEMHYGQDLQGELHLREKSLAPNECALLIFTSGTTGMPKGVMISHDAILYAAQAASKVIPNLKPGNEIILSYLPLNHIAAQFFDIFMPMAIGGQVFFADGDALRGFLAKAIREVRPTLLLGMPRVFEKLQEKLMDIEAKYWRVTKTAMEMARTAMMQHYLSDAKGKPTLSYCLYSYLVKQCKINLGLDRIKSCFIGGAPVSRELKLFFSCIATPLNECFGLSESSGIVFYNFQRYLSNAAGKPLGDIEVKIRKINDSEQGEVLMRGRMNFMGYLKDPEKTRETLTKDGWIHTGDLGLLDANGNLVITGRIKELIITAGGENMPPNYIEALIKKELPCLSNVIAIGDRRKYVTALLTFKTLTDLDTGLPLDTLLPETLDWLASLGLHYSSLSEMLHIRLPENLRDFDPNSVQVKLDEKLKKALEMGIKRANQLAISNAQRVQYFSVLPHDFSIPTGEIGPTLKSRRQFIEKKYAPIIDKMYKK</sequence>
<dbReference type="GO" id="GO:0004467">
    <property type="term" value="F:long-chain fatty acid-CoA ligase activity"/>
    <property type="evidence" value="ECO:0007669"/>
    <property type="project" value="UniProtKB-EC"/>
</dbReference>
<keyword evidence="1" id="KW-0436">Ligase</keyword>
<protein>
    <recommendedName>
        <fullName evidence="4">long-chain-fatty-acid--CoA ligase</fullName>
        <ecNumber evidence="4">6.2.1.3</ecNumber>
    </recommendedName>
</protein>
<dbReference type="VEuPathDB" id="VectorBase:SCAU003033"/>
<evidence type="ECO:0000313" key="7">
    <source>
        <dbReference type="Proteomes" id="UP000095300"/>
    </source>
</evidence>
<feature type="domain" description="AMP-dependent synthetase/ligase" evidence="5">
    <location>
        <begin position="63"/>
        <end position="469"/>
    </location>
</feature>
<dbReference type="PROSITE" id="PS00455">
    <property type="entry name" value="AMP_BINDING"/>
    <property type="match status" value="1"/>
</dbReference>
<proteinExistence type="predicted"/>
<evidence type="ECO:0000256" key="3">
    <source>
        <dbReference type="ARBA" id="ARBA00023098"/>
    </source>
</evidence>
<gene>
    <name evidence="6" type="primary">106080494</name>
</gene>
<dbReference type="InterPro" id="IPR042099">
    <property type="entry name" value="ANL_N_sf"/>
</dbReference>
<dbReference type="GO" id="GO:0016020">
    <property type="term" value="C:membrane"/>
    <property type="evidence" value="ECO:0007669"/>
    <property type="project" value="TreeGrafter"/>
</dbReference>